<name>A0ABX3KVC2_9PAST</name>
<dbReference type="RefSeq" id="WP_077464587.1">
    <property type="nucleotide sequence ID" value="NZ_MLAA01000052.1"/>
</dbReference>
<dbReference type="Pfam" id="PF00156">
    <property type="entry name" value="Pribosyltran"/>
    <property type="match status" value="1"/>
</dbReference>
<evidence type="ECO:0000313" key="3">
    <source>
        <dbReference type="EMBL" id="OOF66720.1"/>
    </source>
</evidence>
<gene>
    <name evidence="3" type="ORF">BKG89_10155</name>
</gene>
<evidence type="ECO:0000256" key="1">
    <source>
        <dbReference type="ARBA" id="ARBA00008007"/>
    </source>
</evidence>
<proteinExistence type="inferred from homology"/>
<dbReference type="CDD" id="cd06223">
    <property type="entry name" value="PRTases_typeI"/>
    <property type="match status" value="1"/>
</dbReference>
<dbReference type="SUPFAM" id="SSF53271">
    <property type="entry name" value="PRTase-like"/>
    <property type="match status" value="1"/>
</dbReference>
<keyword evidence="4" id="KW-1185">Reference proteome</keyword>
<dbReference type="PANTHER" id="PTHR47505:SF1">
    <property type="entry name" value="DNA UTILIZATION PROTEIN YHGH"/>
    <property type="match status" value="1"/>
</dbReference>
<evidence type="ECO:0000313" key="4">
    <source>
        <dbReference type="Proteomes" id="UP000188820"/>
    </source>
</evidence>
<feature type="domain" description="Phosphoribosyltransferase" evidence="2">
    <location>
        <begin position="134"/>
        <end position="220"/>
    </location>
</feature>
<reference evidence="3 4" key="1">
    <citation type="submission" date="2016-10" db="EMBL/GenBank/DDBJ databases">
        <title>Rodentibacter gen. nov. and new species.</title>
        <authorList>
            <person name="Christensen H."/>
        </authorList>
    </citation>
    <scope>NUCLEOTIDE SEQUENCE [LARGE SCALE GENOMIC DNA]</scope>
    <source>
        <strain evidence="3 4">1998236014</strain>
    </source>
</reference>
<dbReference type="Gene3D" id="3.40.50.2020">
    <property type="match status" value="1"/>
</dbReference>
<dbReference type="Proteomes" id="UP000188820">
    <property type="component" value="Unassembled WGS sequence"/>
</dbReference>
<organism evidence="3 4">
    <name type="scientific">Rodentibacter caecimuris</name>
    <dbReference type="NCBI Taxonomy" id="1796644"/>
    <lineage>
        <taxon>Bacteria</taxon>
        <taxon>Pseudomonadati</taxon>
        <taxon>Pseudomonadota</taxon>
        <taxon>Gammaproteobacteria</taxon>
        <taxon>Pasteurellales</taxon>
        <taxon>Pasteurellaceae</taxon>
        <taxon>Rodentibacter</taxon>
    </lineage>
</organism>
<dbReference type="InterPro" id="IPR000836">
    <property type="entry name" value="PRTase_dom"/>
</dbReference>
<dbReference type="InterPro" id="IPR029057">
    <property type="entry name" value="PRTase-like"/>
</dbReference>
<comment type="similarity">
    <text evidence="1">Belongs to the ComF/GntX family.</text>
</comment>
<comment type="caution">
    <text evidence="3">The sequence shown here is derived from an EMBL/GenBank/DDBJ whole genome shotgun (WGS) entry which is preliminary data.</text>
</comment>
<dbReference type="InterPro" id="IPR051910">
    <property type="entry name" value="ComF/GntX_DNA_util-trans"/>
</dbReference>
<dbReference type="EMBL" id="MLAA01000052">
    <property type="protein sequence ID" value="OOF66720.1"/>
    <property type="molecule type" value="Genomic_DNA"/>
</dbReference>
<dbReference type="PANTHER" id="PTHR47505">
    <property type="entry name" value="DNA UTILIZATION PROTEIN YHGH"/>
    <property type="match status" value="1"/>
</dbReference>
<protein>
    <submittedName>
        <fullName evidence="3">Amidophosphoribosyltransferase</fullName>
    </submittedName>
</protein>
<sequence>MNLWAFSCFHCHQQLRFEHHGLCSRCRKLIRHFSYCGCCGAELQQNANGCGRCLKNEPAWDKIVIVGSYIEPLSILIHYFKFQKYFWLDRTLSQLLLIAVWQARRTHFLVLPQVILPVPLYHFRQWLRGYNQSSLLAKGLATYLRIPYRDDVVLRGKHTHTQRGLSAKERRNNLKNAFHINPNLKNFAYQSVAIVDDVITTGTTLSEVAKQLRKLGVTHIQVWGVAKA</sequence>
<evidence type="ECO:0000259" key="2">
    <source>
        <dbReference type="Pfam" id="PF00156"/>
    </source>
</evidence>
<accession>A0ABX3KVC2</accession>